<dbReference type="EMBL" id="CP001344">
    <property type="protein sequence ID" value="ACL45256.1"/>
    <property type="molecule type" value="Genomic_DNA"/>
</dbReference>
<gene>
    <name evidence="11" type="ordered locus">Cyan7425_2915</name>
</gene>
<feature type="domain" description="CBS" evidence="10">
    <location>
        <begin position="523"/>
        <end position="581"/>
    </location>
</feature>
<feature type="transmembrane region" description="Helical" evidence="9">
    <location>
        <begin position="63"/>
        <end position="81"/>
    </location>
</feature>
<dbReference type="PROSITE" id="PS51371">
    <property type="entry name" value="CBS"/>
    <property type="match status" value="2"/>
</dbReference>
<dbReference type="Pfam" id="PF00571">
    <property type="entry name" value="CBS"/>
    <property type="match status" value="2"/>
</dbReference>
<sequence length="897" mass="95403">MALMKGTIWLTQSLQRLLRPKSVAILEACLIGLVSALAAVLLKQAIAAMESWTAAIGADLPPLLILPVIGLLGGLLSGWLIEWAAPEATGSGIPQVKAALGYASIALDLRVAVVKLVSTTLALGAGLALGRQGPTVQIGAALAGQFSRWLATSPAYQRQLIAAGAAAGLAAGFNAPIAGVLFVIEELLQDLSELTLGTAILAAFVGGVVSRLLGGRGLIPDLSGIDLSFTLMDIPVLMLLGAIAGVLGASFNRGILTSLRFYRQYLPGWRPSWQMGLAGAISGMILAFLPPILRSSSGTQDLLVLGEIGWQITAIAFVGKFLLVLLAYGSGVPGGLFAPSLILGSALGGLIGQMAQGVQLELNGTVLSQAPVIYTLTGMGAFFSAVTRGPITAIVIVFELTMDFDVVLPLMIGSVVAYLVAEKVSKGSIYTHLLELRGIQLDQKFAGDQQLQGLLAADIMQRRVETLPADMTIAAAIQFFEQSHHRGFPVVADGRLVGMVTQSDLARVSVRGLSPDLPLSQIMTQRLISVGPGDRLAHVLYLLNHYQISRLPVTEGRKLVGIITRADIIRAECDRLSGEASPLKVKPAPSYPVYQTQSSTTAQGRLLVPLSNPQTTDALLRLAAAIAQQHHYDLECLHIIPIPRHSRPSETSVDITASRQMMEHAVAGGQTWQVPVHTQIRVAQDIAMAILETIRDRHIDLVLMGWEGVTLTPGRIFGTVVDTIVREASCNVVLVRPGKQLILPLAKAADLSGQSALTLLMRLFTLNRWLVPVAGGPNAQYALTLLPALVALSQHPQIRLCQVFSPSEPYHDTTLLEQDADFLNQQLQAPVITLTLCADSVADAIVDLVEKDQCDVIVLGASREGLLQQVIQGNIPEQIARHSDCTVILVRKALSAE</sequence>
<dbReference type="Gene3D" id="3.10.580.10">
    <property type="entry name" value="CBS-domain"/>
    <property type="match status" value="1"/>
</dbReference>
<keyword evidence="6 9" id="KW-0472">Membrane</keyword>
<dbReference type="InterPro" id="IPR000644">
    <property type="entry name" value="CBS_dom"/>
</dbReference>
<dbReference type="STRING" id="395961.Cyan7425_2915"/>
<comment type="subcellular location">
    <subcellularLocation>
        <location evidence="1">Membrane</location>
        <topology evidence="1">Multi-pass membrane protein</topology>
    </subcellularLocation>
</comment>
<keyword evidence="5" id="KW-0406">Ion transport</keyword>
<dbReference type="Gene3D" id="1.10.3080.10">
    <property type="entry name" value="Clc chloride channel"/>
    <property type="match status" value="1"/>
</dbReference>
<feature type="domain" description="CBS" evidence="10">
    <location>
        <begin position="460"/>
        <end position="517"/>
    </location>
</feature>
<name>B8HL24_CYAP4</name>
<feature type="transmembrane region" description="Helical" evidence="9">
    <location>
        <begin position="308"/>
        <end position="328"/>
    </location>
</feature>
<feature type="transmembrane region" description="Helical" evidence="9">
    <location>
        <begin position="23"/>
        <end position="42"/>
    </location>
</feature>
<evidence type="ECO:0000256" key="4">
    <source>
        <dbReference type="ARBA" id="ARBA00022989"/>
    </source>
</evidence>
<dbReference type="HOGENOM" id="CLU_016449_0_0_3"/>
<dbReference type="SUPFAM" id="SSF52402">
    <property type="entry name" value="Adenine nucleotide alpha hydrolases-like"/>
    <property type="match status" value="2"/>
</dbReference>
<dbReference type="GO" id="GO:0005247">
    <property type="term" value="F:voltage-gated chloride channel activity"/>
    <property type="evidence" value="ECO:0007669"/>
    <property type="project" value="TreeGrafter"/>
</dbReference>
<feature type="transmembrane region" description="Helical" evidence="9">
    <location>
        <begin position="335"/>
        <end position="352"/>
    </location>
</feature>
<dbReference type="InterPro" id="IPR014743">
    <property type="entry name" value="Cl-channel_core"/>
</dbReference>
<keyword evidence="7" id="KW-0868">Chloride</keyword>
<accession>B8HL24</accession>
<dbReference type="InterPro" id="IPR001807">
    <property type="entry name" value="ClC"/>
</dbReference>
<dbReference type="SUPFAM" id="SSF54631">
    <property type="entry name" value="CBS-domain pair"/>
    <property type="match status" value="1"/>
</dbReference>
<dbReference type="InterPro" id="IPR046342">
    <property type="entry name" value="CBS_dom_sf"/>
</dbReference>
<dbReference type="SUPFAM" id="SSF81340">
    <property type="entry name" value="Clc chloride channel"/>
    <property type="match status" value="1"/>
</dbReference>
<dbReference type="SMART" id="SM00116">
    <property type="entry name" value="CBS"/>
    <property type="match status" value="2"/>
</dbReference>
<dbReference type="CDD" id="cd01031">
    <property type="entry name" value="EriC"/>
    <property type="match status" value="1"/>
</dbReference>
<evidence type="ECO:0000256" key="7">
    <source>
        <dbReference type="ARBA" id="ARBA00023214"/>
    </source>
</evidence>
<evidence type="ECO:0000256" key="6">
    <source>
        <dbReference type="ARBA" id="ARBA00023136"/>
    </source>
</evidence>
<dbReference type="InterPro" id="IPR014729">
    <property type="entry name" value="Rossmann-like_a/b/a_fold"/>
</dbReference>
<dbReference type="PANTHER" id="PTHR45711:SF10">
    <property type="entry name" value="CHLORIDE CHANNEL PROTEIN"/>
    <property type="match status" value="1"/>
</dbReference>
<protein>
    <submittedName>
        <fullName evidence="11">Chloride channel core</fullName>
    </submittedName>
</protein>
<feature type="transmembrane region" description="Helical" evidence="9">
    <location>
        <begin position="372"/>
        <end position="397"/>
    </location>
</feature>
<dbReference type="PRINTS" id="PR00762">
    <property type="entry name" value="CLCHANNEL"/>
</dbReference>
<evidence type="ECO:0000256" key="2">
    <source>
        <dbReference type="ARBA" id="ARBA00022448"/>
    </source>
</evidence>
<keyword evidence="2" id="KW-0813">Transport</keyword>
<dbReference type="eggNOG" id="COG0589">
    <property type="taxonomic scope" value="Bacteria"/>
</dbReference>
<evidence type="ECO:0000256" key="1">
    <source>
        <dbReference type="ARBA" id="ARBA00004141"/>
    </source>
</evidence>
<evidence type="ECO:0000259" key="10">
    <source>
        <dbReference type="PROSITE" id="PS51371"/>
    </source>
</evidence>
<evidence type="ECO:0000256" key="3">
    <source>
        <dbReference type="ARBA" id="ARBA00022692"/>
    </source>
</evidence>
<keyword evidence="8" id="KW-0129">CBS domain</keyword>
<dbReference type="eggNOG" id="COG0038">
    <property type="taxonomic scope" value="Bacteria"/>
</dbReference>
<evidence type="ECO:0000256" key="9">
    <source>
        <dbReference type="SAM" id="Phobius"/>
    </source>
</evidence>
<dbReference type="GO" id="GO:0005886">
    <property type="term" value="C:plasma membrane"/>
    <property type="evidence" value="ECO:0007669"/>
    <property type="project" value="TreeGrafter"/>
</dbReference>
<dbReference type="Gene3D" id="3.40.50.620">
    <property type="entry name" value="HUPs"/>
    <property type="match status" value="2"/>
</dbReference>
<dbReference type="CDD" id="cd00293">
    <property type="entry name" value="USP-like"/>
    <property type="match status" value="2"/>
</dbReference>
<feature type="transmembrane region" description="Helical" evidence="9">
    <location>
        <begin position="160"/>
        <end position="184"/>
    </location>
</feature>
<proteinExistence type="predicted"/>
<dbReference type="InterPro" id="IPR006016">
    <property type="entry name" value="UspA"/>
</dbReference>
<feature type="transmembrane region" description="Helical" evidence="9">
    <location>
        <begin position="196"/>
        <end position="214"/>
    </location>
</feature>
<dbReference type="Pfam" id="PF00582">
    <property type="entry name" value="Usp"/>
    <property type="match status" value="2"/>
</dbReference>
<evidence type="ECO:0000256" key="5">
    <source>
        <dbReference type="ARBA" id="ARBA00023065"/>
    </source>
</evidence>
<organism evidence="11">
    <name type="scientific">Cyanothece sp. (strain PCC 7425 / ATCC 29141)</name>
    <dbReference type="NCBI Taxonomy" id="395961"/>
    <lineage>
        <taxon>Bacteria</taxon>
        <taxon>Bacillati</taxon>
        <taxon>Cyanobacteriota</taxon>
        <taxon>Cyanophyceae</taxon>
        <taxon>Gomontiellales</taxon>
        <taxon>Cyanothecaceae</taxon>
        <taxon>Cyanothece</taxon>
    </lineage>
</organism>
<dbReference type="Pfam" id="PF00654">
    <property type="entry name" value="Voltage_CLC"/>
    <property type="match status" value="1"/>
</dbReference>
<feature type="transmembrane region" description="Helical" evidence="9">
    <location>
        <begin position="404"/>
        <end position="421"/>
    </location>
</feature>
<keyword evidence="3 9" id="KW-0812">Transmembrane</keyword>
<evidence type="ECO:0000313" key="11">
    <source>
        <dbReference type="EMBL" id="ACL45256.1"/>
    </source>
</evidence>
<keyword evidence="4 9" id="KW-1133">Transmembrane helix</keyword>
<reference evidence="11" key="1">
    <citation type="submission" date="2009-01" db="EMBL/GenBank/DDBJ databases">
        <title>Complete sequence of chromosome Cyanothece sp. PCC 7425.</title>
        <authorList>
            <consortium name="US DOE Joint Genome Institute"/>
            <person name="Lucas S."/>
            <person name="Copeland A."/>
            <person name="Lapidus A."/>
            <person name="Glavina del Rio T."/>
            <person name="Dalin E."/>
            <person name="Tice H."/>
            <person name="Bruce D."/>
            <person name="Goodwin L."/>
            <person name="Pitluck S."/>
            <person name="Sims D."/>
            <person name="Meineke L."/>
            <person name="Brettin T."/>
            <person name="Detter J.C."/>
            <person name="Han C."/>
            <person name="Larimer F."/>
            <person name="Land M."/>
            <person name="Hauser L."/>
            <person name="Kyrpides N."/>
            <person name="Ovchinnikova G."/>
            <person name="Liberton M."/>
            <person name="Stoeckel J."/>
            <person name="Banerjee A."/>
            <person name="Singh A."/>
            <person name="Page L."/>
            <person name="Sato H."/>
            <person name="Zhao L."/>
            <person name="Sherman L."/>
            <person name="Pakrasi H."/>
            <person name="Richardson P."/>
        </authorList>
    </citation>
    <scope>NUCLEOTIDE SEQUENCE</scope>
    <source>
        <strain evidence="11">PCC 7425</strain>
    </source>
</reference>
<feature type="transmembrane region" description="Helical" evidence="9">
    <location>
        <begin position="234"/>
        <end position="252"/>
    </location>
</feature>
<dbReference type="PANTHER" id="PTHR45711">
    <property type="entry name" value="CHLORIDE CHANNEL PROTEIN"/>
    <property type="match status" value="1"/>
</dbReference>
<dbReference type="AlphaFoldDB" id="B8HL24"/>
<evidence type="ECO:0000256" key="8">
    <source>
        <dbReference type="PROSITE-ProRule" id="PRU00703"/>
    </source>
</evidence>
<dbReference type="KEGG" id="cyn:Cyan7425_2915"/>
<feature type="transmembrane region" description="Helical" evidence="9">
    <location>
        <begin position="273"/>
        <end position="293"/>
    </location>
</feature>
<dbReference type="eggNOG" id="COG0517">
    <property type="taxonomic scope" value="Bacteria"/>
</dbReference>